<dbReference type="RefSeq" id="WP_377981698.1">
    <property type="nucleotide sequence ID" value="NZ_JBBKXZ010000001.1"/>
</dbReference>
<comment type="caution">
    <text evidence="1">The sequence shown here is derived from an EMBL/GenBank/DDBJ whole genome shotgun (WGS) entry which is preliminary data.</text>
</comment>
<accession>A0ABW6DAV7</accession>
<reference evidence="1 2" key="1">
    <citation type="submission" date="2024-03" db="EMBL/GenBank/DDBJ databases">
        <title>Aquirufa genome sequencing.</title>
        <authorList>
            <person name="Pitt A."/>
            <person name="Hahn M.W."/>
        </authorList>
    </citation>
    <scope>NUCLEOTIDE SEQUENCE [LARGE SCALE GENOMIC DNA]</scope>
    <source>
        <strain evidence="1 2">OSTEICH-129V</strain>
    </source>
</reference>
<evidence type="ECO:0000313" key="1">
    <source>
        <dbReference type="EMBL" id="MFD3393068.1"/>
    </source>
</evidence>
<sequence length="233" mass="28021">MEMTTKDFDRTADPFEWKPGLDAAPDFVPDAEYTDLRSRCDAAYADILTGDVLNYRMVELKAVVDSYTELFHEVETHLKRYDGFDRFFYLFDAVFSAYLFVDKEGWNAHFALDDYSKFDMNVERNLTNWLYAYRELNQYIAQHLFYNSDCDCNSQDYYRISHLGIHIHKEDLAKIFNFSTLYAEQYAHLLKQYMNISWEEFLAIKEEDEFYPIRDNLFYYILKSRNKDYVPKL</sequence>
<dbReference type="EMBL" id="JBBKXZ010000001">
    <property type="protein sequence ID" value="MFD3393068.1"/>
    <property type="molecule type" value="Genomic_DNA"/>
</dbReference>
<proteinExistence type="predicted"/>
<dbReference type="Proteomes" id="UP001598138">
    <property type="component" value="Unassembled WGS sequence"/>
</dbReference>
<evidence type="ECO:0000313" key="2">
    <source>
        <dbReference type="Proteomes" id="UP001598138"/>
    </source>
</evidence>
<name>A0ABW6DAV7_9BACT</name>
<organism evidence="1 2">
    <name type="scientific">Aquirufa avitistagni</name>
    <dbReference type="NCBI Taxonomy" id="3104728"/>
    <lineage>
        <taxon>Bacteria</taxon>
        <taxon>Pseudomonadati</taxon>
        <taxon>Bacteroidota</taxon>
        <taxon>Cytophagia</taxon>
        <taxon>Cytophagales</taxon>
        <taxon>Flectobacillaceae</taxon>
        <taxon>Aquirufa</taxon>
    </lineage>
</organism>
<gene>
    <name evidence="1" type="ORF">U0R10_00400</name>
</gene>
<keyword evidence="2" id="KW-1185">Reference proteome</keyword>
<protein>
    <submittedName>
        <fullName evidence="1">Uncharacterized protein</fullName>
    </submittedName>
</protein>